<dbReference type="AlphaFoldDB" id="A0A061IV66"/>
<dbReference type="PANTHER" id="PTHR12922">
    <property type="entry name" value="UBIQUINONE BIOSYNTHESIS PROTEIN"/>
    <property type="match status" value="1"/>
</dbReference>
<keyword evidence="2 6" id="KW-0999">Mitochondrion inner membrane</keyword>
<evidence type="ECO:0000256" key="7">
    <source>
        <dbReference type="SAM" id="SignalP"/>
    </source>
</evidence>
<gene>
    <name evidence="8" type="ORF">TRSC58_05294</name>
</gene>
<comment type="function">
    <text evidence="6">Lyase that catalyzes the C1-decarboxylation of 4-hydroxy-3-methoxy-5-(all-trans-polyprenyl)benzoic acid into 2-methoxy-6-(all-trans-polyprenyl)phenol during ubiquinone biosynthesis.</text>
</comment>
<comment type="similarity">
    <text evidence="6">Belongs to the COQ4 family.</text>
</comment>
<keyword evidence="9" id="KW-1185">Reference proteome</keyword>
<feature type="chain" id="PRO_5001605680" description="Ubiquinone biosynthesis protein COQ4 homolog, mitochondrial" evidence="7">
    <location>
        <begin position="19"/>
        <end position="252"/>
    </location>
</feature>
<dbReference type="OrthoDB" id="4249at2759"/>
<feature type="signal peptide" evidence="7">
    <location>
        <begin position="1"/>
        <end position="18"/>
    </location>
</feature>
<feature type="binding site" evidence="6">
    <location>
        <position position="131"/>
    </location>
    <ligand>
        <name>Zn(2+)</name>
        <dbReference type="ChEBI" id="CHEBI:29105"/>
    </ligand>
</feature>
<keyword evidence="6" id="KW-0479">Metal-binding</keyword>
<dbReference type="UniPathway" id="UPA00232"/>
<dbReference type="GO" id="GO:0120539">
    <property type="term" value="F:4-hydroxy-3-methoxy-5-polyprenylbenzoate decarboxylase activity"/>
    <property type="evidence" value="ECO:0007669"/>
    <property type="project" value="UniProtKB-EC"/>
</dbReference>
<organism evidence="8 9">
    <name type="scientific">Trypanosoma rangeli SC58</name>
    <dbReference type="NCBI Taxonomy" id="429131"/>
    <lineage>
        <taxon>Eukaryota</taxon>
        <taxon>Discoba</taxon>
        <taxon>Euglenozoa</taxon>
        <taxon>Kinetoplastea</taxon>
        <taxon>Metakinetoplastina</taxon>
        <taxon>Trypanosomatida</taxon>
        <taxon>Trypanosomatidae</taxon>
        <taxon>Trypanosoma</taxon>
        <taxon>Herpetosoma</taxon>
    </lineage>
</organism>
<keyword evidence="6" id="KW-0862">Zinc</keyword>
<name>A0A061IV66_TRYRA</name>
<comment type="pathway">
    <text evidence="6">Cofactor biosynthesis; ubiquinone biosynthesis.</text>
</comment>
<evidence type="ECO:0000256" key="1">
    <source>
        <dbReference type="ARBA" id="ARBA00022688"/>
    </source>
</evidence>
<dbReference type="EMBL" id="AUPL01005294">
    <property type="protein sequence ID" value="ESL07023.1"/>
    <property type="molecule type" value="Genomic_DNA"/>
</dbReference>
<comment type="subcellular location">
    <subcellularLocation>
        <location evidence="6">Mitochondrion inner membrane</location>
        <topology evidence="6">Peripheral membrane protein</topology>
        <orientation evidence="6">Matrix side</orientation>
    </subcellularLocation>
</comment>
<evidence type="ECO:0000256" key="4">
    <source>
        <dbReference type="ARBA" id="ARBA00023136"/>
    </source>
</evidence>
<dbReference type="InterPro" id="IPR007715">
    <property type="entry name" value="Coq4"/>
</dbReference>
<dbReference type="GO" id="GO:0031314">
    <property type="term" value="C:extrinsic component of mitochondrial inner membrane"/>
    <property type="evidence" value="ECO:0007669"/>
    <property type="project" value="UniProtKB-UniRule"/>
</dbReference>
<keyword evidence="5 6" id="KW-0456">Lyase</keyword>
<feature type="binding site" evidence="6">
    <location>
        <position position="146"/>
    </location>
    <ligand>
        <name>Zn(2+)</name>
        <dbReference type="ChEBI" id="CHEBI:29105"/>
    </ligand>
</feature>
<dbReference type="VEuPathDB" id="TriTrypDB:TRSC58_05294"/>
<dbReference type="PANTHER" id="PTHR12922:SF7">
    <property type="entry name" value="UBIQUINONE BIOSYNTHESIS PROTEIN COQ4 HOMOLOG, MITOCHONDRIAL"/>
    <property type="match status" value="1"/>
</dbReference>
<evidence type="ECO:0000256" key="2">
    <source>
        <dbReference type="ARBA" id="ARBA00022792"/>
    </source>
</evidence>
<comment type="subunit">
    <text evidence="6">Component of a multi-subunit COQ enzyme complex.</text>
</comment>
<dbReference type="GO" id="GO:0008270">
    <property type="term" value="F:zinc ion binding"/>
    <property type="evidence" value="ECO:0007669"/>
    <property type="project" value="UniProtKB-UniRule"/>
</dbReference>
<evidence type="ECO:0000256" key="3">
    <source>
        <dbReference type="ARBA" id="ARBA00023128"/>
    </source>
</evidence>
<evidence type="ECO:0000313" key="8">
    <source>
        <dbReference type="EMBL" id="ESL07023.1"/>
    </source>
</evidence>
<dbReference type="EC" id="4.1.1.130" evidence="6"/>
<keyword evidence="1 6" id="KW-0831">Ubiquinone biosynthesis</keyword>
<keyword evidence="7" id="KW-0732">Signal</keyword>
<comment type="caution">
    <text evidence="8">The sequence shown here is derived from an EMBL/GenBank/DDBJ whole genome shotgun (WGS) entry which is preliminary data.</text>
</comment>
<accession>A0A061IV66</accession>
<comment type="catalytic activity">
    <reaction evidence="6">
        <text>a 4-hydroxy-3-methoxy-5-(all-trans-polyprenyl)benzoate + H(+) = a 2-methoxy-6-(all-trans-polyprenyl)phenol + CO2</text>
        <dbReference type="Rhea" id="RHEA:81179"/>
        <dbReference type="Rhea" id="RHEA-COMP:9551"/>
        <dbReference type="Rhea" id="RHEA-COMP:10931"/>
        <dbReference type="ChEBI" id="CHEBI:15378"/>
        <dbReference type="ChEBI" id="CHEBI:16526"/>
        <dbReference type="ChEBI" id="CHEBI:62731"/>
        <dbReference type="ChEBI" id="CHEBI:84443"/>
        <dbReference type="EC" id="4.1.1.130"/>
    </reaction>
</comment>
<proteinExistence type="inferred from homology"/>
<feature type="binding site" evidence="6">
    <location>
        <position position="130"/>
    </location>
    <ligand>
        <name>Zn(2+)</name>
        <dbReference type="ChEBI" id="CHEBI:29105"/>
    </ligand>
</feature>
<reference evidence="8 9" key="1">
    <citation type="submission" date="2013-07" db="EMBL/GenBank/DDBJ databases">
        <authorList>
            <person name="Stoco P.H."/>
            <person name="Wagner G."/>
            <person name="Gerber A."/>
            <person name="Zaha A."/>
            <person name="Thompson C."/>
            <person name="Bartholomeu D.C."/>
            <person name="Luckemeyer D.D."/>
            <person name="Bahia D."/>
            <person name="Loreto E."/>
            <person name="Prestes E.B."/>
            <person name="Lima F.M."/>
            <person name="Rodrigues-Luiz G."/>
            <person name="Vallejo G.A."/>
            <person name="Filho J.F."/>
            <person name="Monteiro K.M."/>
            <person name="Tyler K.M."/>
            <person name="de Almeida L.G."/>
            <person name="Ortiz M.F."/>
            <person name="Siervo M.A."/>
            <person name="de Moraes M.H."/>
            <person name="Cunha O.L."/>
            <person name="Mendonca-Neto R."/>
            <person name="Silva R."/>
            <person name="Teixeira S.M."/>
            <person name="Murta S.M."/>
            <person name="Sincero T.C."/>
            <person name="Mendes T.A."/>
            <person name="Urmenyi T.P."/>
            <person name="Silva V.G."/>
            <person name="da Rocha W.D."/>
            <person name="Andersson B."/>
            <person name="Romanha A.J."/>
            <person name="Steindel M."/>
            <person name="de Vasconcelos A.T."/>
            <person name="Grisard E.C."/>
        </authorList>
    </citation>
    <scope>NUCLEOTIDE SEQUENCE [LARGE SCALE GENOMIC DNA]</scope>
    <source>
        <strain evidence="8 9">SC58</strain>
    </source>
</reference>
<evidence type="ECO:0000313" key="9">
    <source>
        <dbReference type="Proteomes" id="UP000031737"/>
    </source>
</evidence>
<dbReference type="HAMAP" id="MF_03111">
    <property type="entry name" value="Coq4"/>
    <property type="match status" value="1"/>
</dbReference>
<dbReference type="InterPro" id="IPR027540">
    <property type="entry name" value="Coq4_euk"/>
</dbReference>
<keyword evidence="4 6" id="KW-0472">Membrane</keyword>
<protein>
    <recommendedName>
        <fullName evidence="6">Ubiquinone biosynthesis protein COQ4 homolog, mitochondrial</fullName>
    </recommendedName>
    <alternativeName>
        <fullName evidence="6">4-hydroxy-3-methoxy-5-polyprenylbenzoate decarboxylase</fullName>
        <ecNumber evidence="6">4.1.1.130</ecNumber>
    </alternativeName>
    <alternativeName>
        <fullName evidence="6">Coenzyme Q biosynthesis protein 4 homolog</fullName>
    </alternativeName>
</protein>
<feature type="binding site" evidence="6">
    <location>
        <position position="134"/>
    </location>
    <ligand>
        <name>Zn(2+)</name>
        <dbReference type="ChEBI" id="CHEBI:29105"/>
    </ligand>
</feature>
<evidence type="ECO:0000256" key="5">
    <source>
        <dbReference type="ARBA" id="ARBA00023239"/>
    </source>
</evidence>
<keyword evidence="3 6" id="KW-0496">Mitochondrion</keyword>
<evidence type="ECO:0000256" key="6">
    <source>
        <dbReference type="HAMAP-Rule" id="MF_03111"/>
    </source>
</evidence>
<comment type="cofactor">
    <cofactor evidence="6">
        <name>Zn(2+)</name>
        <dbReference type="ChEBI" id="CHEBI:29105"/>
    </cofactor>
</comment>
<sequence length="252" mass="27988">MVTPGLLLLGGIAGAARSLPSFVVASVSAAWDPTNADAVAAVGEITATAALEHMKQVMLAERTGRMILKNQPCVTDDVLEHASRQPPGTFGHRYALYMNHNHFRPSGRTPVTRVADPTLAYVMRRYRETHDFLHACTGCGRTVEEELALKLLEWRHTGIPLGLLAVLGGAPSLNRQQIKNMALYRRWAEVNAPNQCHGQRYIPCMLNVWWESYIDKPLEELLEDVGITPIDVFLRERQDESVSASDDGFNQT</sequence>
<dbReference type="Proteomes" id="UP000031737">
    <property type="component" value="Unassembled WGS sequence"/>
</dbReference>
<keyword evidence="8" id="KW-0830">Ubiquinone</keyword>
<dbReference type="Pfam" id="PF05019">
    <property type="entry name" value="Coq4"/>
    <property type="match status" value="1"/>
</dbReference>